<evidence type="ECO:0000313" key="5">
    <source>
        <dbReference type="EMBL" id="MFC7604053.1"/>
    </source>
</evidence>
<dbReference type="InterPro" id="IPR050109">
    <property type="entry name" value="HTH-type_TetR-like_transc_reg"/>
</dbReference>
<dbReference type="Gene3D" id="1.10.357.10">
    <property type="entry name" value="Tetracycline Repressor, domain 2"/>
    <property type="match status" value="1"/>
</dbReference>
<dbReference type="Gene3D" id="1.10.10.60">
    <property type="entry name" value="Homeodomain-like"/>
    <property type="match status" value="1"/>
</dbReference>
<dbReference type="InterPro" id="IPR036271">
    <property type="entry name" value="Tet_transcr_reg_TetR-rel_C_sf"/>
</dbReference>
<dbReference type="Proteomes" id="UP001596514">
    <property type="component" value="Unassembled WGS sequence"/>
</dbReference>
<keyword evidence="1" id="KW-0805">Transcription regulation</keyword>
<evidence type="ECO:0000256" key="2">
    <source>
        <dbReference type="ARBA" id="ARBA00023125"/>
    </source>
</evidence>
<accession>A0ABW2T673</accession>
<gene>
    <name evidence="5" type="ORF">ACFQVD_28465</name>
</gene>
<sequence>MQVSQGEGTPAERSFTGAARRAQIIAATIETIAELGYGQTSFARIAERAGLSSTRLISYHFAGKDELMSAAVADFYHHIGQFMAGRMAGVTCARDALRTYITALVAYIADNRARMRAMMEIFLNFRDEGGASRSYDENEVLGHLQRILRDGQRGGEFRDFDTFVMAATVQRALDGLPFLLEARPDLDLAACAEELVTLFDLATRSGS</sequence>
<dbReference type="Pfam" id="PF00440">
    <property type="entry name" value="TetR_N"/>
    <property type="match status" value="1"/>
</dbReference>
<protein>
    <submittedName>
        <fullName evidence="5">TetR/AcrR family transcriptional regulator</fullName>
    </submittedName>
</protein>
<proteinExistence type="predicted"/>
<evidence type="ECO:0000256" key="1">
    <source>
        <dbReference type="ARBA" id="ARBA00023015"/>
    </source>
</evidence>
<keyword evidence="3" id="KW-0804">Transcription</keyword>
<evidence type="ECO:0000256" key="3">
    <source>
        <dbReference type="ARBA" id="ARBA00023163"/>
    </source>
</evidence>
<evidence type="ECO:0000313" key="6">
    <source>
        <dbReference type="Proteomes" id="UP001596514"/>
    </source>
</evidence>
<dbReference type="PANTHER" id="PTHR30055:SF240">
    <property type="entry name" value="HTH-TYPE TRANSCRIPTIONAL REGULATOR ACRR"/>
    <property type="match status" value="1"/>
</dbReference>
<reference evidence="6" key="1">
    <citation type="journal article" date="2019" name="Int. J. Syst. Evol. Microbiol.">
        <title>The Global Catalogue of Microorganisms (GCM) 10K type strain sequencing project: providing services to taxonomists for standard genome sequencing and annotation.</title>
        <authorList>
            <consortium name="The Broad Institute Genomics Platform"/>
            <consortium name="The Broad Institute Genome Sequencing Center for Infectious Disease"/>
            <person name="Wu L."/>
            <person name="Ma J."/>
        </authorList>
    </citation>
    <scope>NUCLEOTIDE SEQUENCE [LARGE SCALE GENOMIC DNA]</scope>
    <source>
        <strain evidence="6">JCM 10083</strain>
    </source>
</reference>
<organism evidence="5 6">
    <name type="scientific">Streptosporangium amethystogenes subsp. fukuiense</name>
    <dbReference type="NCBI Taxonomy" id="698418"/>
    <lineage>
        <taxon>Bacteria</taxon>
        <taxon>Bacillati</taxon>
        <taxon>Actinomycetota</taxon>
        <taxon>Actinomycetes</taxon>
        <taxon>Streptosporangiales</taxon>
        <taxon>Streptosporangiaceae</taxon>
        <taxon>Streptosporangium</taxon>
    </lineage>
</organism>
<dbReference type="EMBL" id="JBHTEE010000001">
    <property type="protein sequence ID" value="MFC7604053.1"/>
    <property type="molecule type" value="Genomic_DNA"/>
</dbReference>
<keyword evidence="2" id="KW-0238">DNA-binding</keyword>
<dbReference type="SUPFAM" id="SSF46689">
    <property type="entry name" value="Homeodomain-like"/>
    <property type="match status" value="1"/>
</dbReference>
<keyword evidence="6" id="KW-1185">Reference proteome</keyword>
<name>A0ABW2T673_9ACTN</name>
<dbReference type="RefSeq" id="WP_343978680.1">
    <property type="nucleotide sequence ID" value="NZ_BAAAGK010000167.1"/>
</dbReference>
<comment type="caution">
    <text evidence="5">The sequence shown here is derived from an EMBL/GenBank/DDBJ whole genome shotgun (WGS) entry which is preliminary data.</text>
</comment>
<dbReference type="SUPFAM" id="SSF48498">
    <property type="entry name" value="Tetracyclin repressor-like, C-terminal domain"/>
    <property type="match status" value="1"/>
</dbReference>
<dbReference type="InterPro" id="IPR001647">
    <property type="entry name" value="HTH_TetR"/>
</dbReference>
<dbReference type="InterPro" id="IPR009057">
    <property type="entry name" value="Homeodomain-like_sf"/>
</dbReference>
<feature type="domain" description="HTH tetR-type" evidence="4">
    <location>
        <begin position="24"/>
        <end position="70"/>
    </location>
</feature>
<dbReference type="PANTHER" id="PTHR30055">
    <property type="entry name" value="HTH-TYPE TRANSCRIPTIONAL REGULATOR RUTR"/>
    <property type="match status" value="1"/>
</dbReference>
<evidence type="ECO:0000259" key="4">
    <source>
        <dbReference type="Pfam" id="PF00440"/>
    </source>
</evidence>